<dbReference type="EMBL" id="BJYF01000011">
    <property type="protein sequence ID" value="GEN60096.1"/>
    <property type="molecule type" value="Genomic_DNA"/>
</dbReference>
<evidence type="ECO:0000313" key="12">
    <source>
        <dbReference type="EMBL" id="GEN60096.1"/>
    </source>
</evidence>
<keyword evidence="4 9" id="KW-0812">Transmembrane</keyword>
<dbReference type="PANTHER" id="PTHR33162">
    <property type="entry name" value="SEC-INDEPENDENT PROTEIN TRANSLOCASE PROTEIN TATA, CHLOROPLASTIC"/>
    <property type="match status" value="1"/>
</dbReference>
<dbReference type="Pfam" id="PF02416">
    <property type="entry name" value="TatA_B_E"/>
    <property type="match status" value="1"/>
</dbReference>
<dbReference type="Gene3D" id="1.20.5.3310">
    <property type="match status" value="1"/>
</dbReference>
<gene>
    <name evidence="9" type="primary">tatB</name>
    <name evidence="12" type="ORF">ANI02nite_19800</name>
</gene>
<comment type="subunit">
    <text evidence="9">The Tat system comprises two distinct complexes: a TatABC complex, containing multiple copies of TatA, TatB and TatC subunits, and a separate TatA complex, containing only TatA subunits. Substrates initially bind to the TatABC complex, which probably triggers association of the separate TatA complex to form the active translocon.</text>
</comment>
<dbReference type="Proteomes" id="UP000321635">
    <property type="component" value="Unassembled WGS sequence"/>
</dbReference>
<evidence type="ECO:0000256" key="3">
    <source>
        <dbReference type="ARBA" id="ARBA00022475"/>
    </source>
</evidence>
<comment type="caution">
    <text evidence="12">The sequence shown here is derived from an EMBL/GenBank/DDBJ whole genome shotgun (WGS) entry which is preliminary data.</text>
</comment>
<comment type="function">
    <text evidence="9">Part of the twin-arginine translocation (Tat) system that transports large folded proteins containing a characteristic twin-arginine motif in their signal peptide across membranes. Together with TatC, TatB is part of a receptor directly interacting with Tat signal peptides. TatB may form an oligomeric binding site that transiently accommodates folded Tat precursor proteins before their translocation.</text>
</comment>
<evidence type="ECO:0000256" key="10">
    <source>
        <dbReference type="SAM" id="MobiDB-lite"/>
    </source>
</evidence>
<feature type="transmembrane region" description="Helical" evidence="11">
    <location>
        <begin position="12"/>
        <end position="34"/>
    </location>
</feature>
<dbReference type="AlphaFoldDB" id="A0A511XAX8"/>
<reference evidence="12 13" key="1">
    <citation type="submission" date="2019-07" db="EMBL/GenBank/DDBJ databases">
        <title>Whole genome shotgun sequence of Acetobacter nitrogenifigens NBRC 105050.</title>
        <authorList>
            <person name="Hosoyama A."/>
            <person name="Uohara A."/>
            <person name="Ohji S."/>
            <person name="Ichikawa N."/>
        </authorList>
    </citation>
    <scope>NUCLEOTIDE SEQUENCE [LARGE SCALE GENOMIC DNA]</scope>
    <source>
        <strain evidence="12 13">NBRC 105050</strain>
    </source>
</reference>
<evidence type="ECO:0000256" key="9">
    <source>
        <dbReference type="HAMAP-Rule" id="MF_00237"/>
    </source>
</evidence>
<evidence type="ECO:0000256" key="2">
    <source>
        <dbReference type="ARBA" id="ARBA00022448"/>
    </source>
</evidence>
<comment type="similarity">
    <text evidence="9">Belongs to the TatB family.</text>
</comment>
<dbReference type="InterPro" id="IPR018448">
    <property type="entry name" value="TatB"/>
</dbReference>
<dbReference type="HAMAP" id="MF_00237">
    <property type="entry name" value="TatB"/>
    <property type="match status" value="1"/>
</dbReference>
<dbReference type="RefSeq" id="WP_307188542.1">
    <property type="nucleotide sequence ID" value="NZ_AUBI01000003.1"/>
</dbReference>
<dbReference type="GO" id="GO:0033281">
    <property type="term" value="C:TAT protein transport complex"/>
    <property type="evidence" value="ECO:0007669"/>
    <property type="project" value="UniProtKB-UniRule"/>
</dbReference>
<dbReference type="PRINTS" id="PR01506">
    <property type="entry name" value="TATBPROTEIN"/>
</dbReference>
<comment type="subcellular location">
    <subcellularLocation>
        <location evidence="9">Cell membrane</location>
        <topology evidence="9">Single-pass membrane protein</topology>
    </subcellularLocation>
    <subcellularLocation>
        <location evidence="1">Membrane</location>
        <topology evidence="1">Single-pass membrane protein</topology>
    </subcellularLocation>
</comment>
<evidence type="ECO:0000313" key="13">
    <source>
        <dbReference type="Proteomes" id="UP000321635"/>
    </source>
</evidence>
<evidence type="ECO:0000256" key="4">
    <source>
        <dbReference type="ARBA" id="ARBA00022692"/>
    </source>
</evidence>
<accession>A0A511XAX8</accession>
<evidence type="ECO:0000256" key="8">
    <source>
        <dbReference type="ARBA" id="ARBA00023136"/>
    </source>
</evidence>
<keyword evidence="7 9" id="KW-0811">Translocation</keyword>
<name>A0A511XAX8_9PROT</name>
<dbReference type="STRING" id="1120919.GCA_000429165_00948"/>
<keyword evidence="6 9" id="KW-1133">Transmembrane helix</keyword>
<dbReference type="NCBIfam" id="TIGR01410">
    <property type="entry name" value="tatB"/>
    <property type="match status" value="1"/>
</dbReference>
<evidence type="ECO:0000256" key="7">
    <source>
        <dbReference type="ARBA" id="ARBA00023010"/>
    </source>
</evidence>
<keyword evidence="8 9" id="KW-0472">Membrane</keyword>
<organism evidence="12 13">
    <name type="scientific">Acetobacter nitrogenifigens DSM 23921 = NBRC 105050</name>
    <dbReference type="NCBI Taxonomy" id="1120919"/>
    <lineage>
        <taxon>Bacteria</taxon>
        <taxon>Pseudomonadati</taxon>
        <taxon>Pseudomonadota</taxon>
        <taxon>Alphaproteobacteria</taxon>
        <taxon>Acetobacterales</taxon>
        <taxon>Acetobacteraceae</taxon>
        <taxon>Acetobacter</taxon>
    </lineage>
</organism>
<evidence type="ECO:0000256" key="11">
    <source>
        <dbReference type="SAM" id="Phobius"/>
    </source>
</evidence>
<protein>
    <recommendedName>
        <fullName evidence="9">Sec-independent protein translocase protein TatB</fullName>
    </recommendedName>
</protein>
<keyword evidence="3 9" id="KW-1003">Cell membrane</keyword>
<evidence type="ECO:0000256" key="5">
    <source>
        <dbReference type="ARBA" id="ARBA00022927"/>
    </source>
</evidence>
<keyword evidence="2 9" id="KW-0813">Transport</keyword>
<keyword evidence="13" id="KW-1185">Reference proteome</keyword>
<evidence type="ECO:0000256" key="1">
    <source>
        <dbReference type="ARBA" id="ARBA00004167"/>
    </source>
</evidence>
<proteinExistence type="inferred from homology"/>
<sequence>MPPHRGRLFAWAVTMFDFAWSEFALIGMVALLVIGPKDMPTAIRAVARMVRKARGLATEFQSHVDEMVREADLGEVRDHVRDLRNFDVRGRVMRAVDGDGKIRRAFDDPLARSSLLTGPESSRSALSSDTPSLAVASSGGIAPPLLPPAMEIGAPVAPPELELTAVQDERPKPPPAVLPPSIARRVTAEHRRLAAPSILPPVRVLHGTHRVAPFAALVTQNEKSADHTAIREDGL</sequence>
<dbReference type="PANTHER" id="PTHR33162:SF1">
    <property type="entry name" value="SEC-INDEPENDENT PROTEIN TRANSLOCASE PROTEIN TATA, CHLOROPLASTIC"/>
    <property type="match status" value="1"/>
</dbReference>
<keyword evidence="5 9" id="KW-0653">Protein transport</keyword>
<evidence type="ECO:0000256" key="6">
    <source>
        <dbReference type="ARBA" id="ARBA00022989"/>
    </source>
</evidence>
<dbReference type="GO" id="GO:0043953">
    <property type="term" value="P:protein transport by the Tat complex"/>
    <property type="evidence" value="ECO:0007669"/>
    <property type="project" value="UniProtKB-UniRule"/>
</dbReference>
<dbReference type="GO" id="GO:0008320">
    <property type="term" value="F:protein transmembrane transporter activity"/>
    <property type="evidence" value="ECO:0007669"/>
    <property type="project" value="UniProtKB-UniRule"/>
</dbReference>
<dbReference type="InterPro" id="IPR003369">
    <property type="entry name" value="TatA/B/E"/>
</dbReference>
<feature type="compositionally biased region" description="Polar residues" evidence="10">
    <location>
        <begin position="114"/>
        <end position="131"/>
    </location>
</feature>
<feature type="region of interest" description="Disordered" evidence="10">
    <location>
        <begin position="113"/>
        <end position="136"/>
    </location>
</feature>